<evidence type="ECO:0000256" key="1">
    <source>
        <dbReference type="ARBA" id="ARBA00004479"/>
    </source>
</evidence>
<comment type="subcellular location">
    <subcellularLocation>
        <location evidence="1">Membrane</location>
        <topology evidence="1">Single-pass type I membrane protein</topology>
    </subcellularLocation>
</comment>
<dbReference type="GO" id="GO:0008305">
    <property type="term" value="C:integrin complex"/>
    <property type="evidence" value="ECO:0007669"/>
    <property type="project" value="TreeGrafter"/>
</dbReference>
<feature type="transmembrane region" description="Helical" evidence="8">
    <location>
        <begin position="157"/>
        <end position="177"/>
    </location>
</feature>
<dbReference type="GO" id="GO:0005178">
    <property type="term" value="F:integrin binding"/>
    <property type="evidence" value="ECO:0007669"/>
    <property type="project" value="TreeGrafter"/>
</dbReference>
<dbReference type="InterPro" id="IPR015812">
    <property type="entry name" value="Integrin_bsu"/>
</dbReference>
<dbReference type="PANTHER" id="PTHR10082">
    <property type="entry name" value="INTEGRIN BETA SUBUNIT"/>
    <property type="match status" value="1"/>
</dbReference>
<dbReference type="Gene3D" id="3.40.50.410">
    <property type="entry name" value="von Willebrand factor, type A domain"/>
    <property type="match status" value="1"/>
</dbReference>
<dbReference type="PANTHER" id="PTHR10082:SF3">
    <property type="entry name" value="INTEGRIN BETA-LIKE PROTEIN 1"/>
    <property type="match status" value="1"/>
</dbReference>
<name>A0A0C2J1T0_THEKT</name>
<dbReference type="SUPFAM" id="SSF53300">
    <property type="entry name" value="vWA-like"/>
    <property type="match status" value="1"/>
</dbReference>
<dbReference type="GO" id="GO:0007229">
    <property type="term" value="P:integrin-mediated signaling pathway"/>
    <property type="evidence" value="ECO:0007669"/>
    <property type="project" value="UniProtKB-KW"/>
</dbReference>
<dbReference type="OrthoDB" id="5956021at2759"/>
<dbReference type="AlphaFoldDB" id="A0A0C2J1T0"/>
<keyword evidence="6" id="KW-1015">Disulfide bond</keyword>
<evidence type="ECO:0000256" key="3">
    <source>
        <dbReference type="ARBA" id="ARBA00022692"/>
    </source>
</evidence>
<keyword evidence="11" id="KW-1185">Reference proteome</keyword>
<dbReference type="GO" id="GO:0016477">
    <property type="term" value="P:cell migration"/>
    <property type="evidence" value="ECO:0007669"/>
    <property type="project" value="TreeGrafter"/>
</dbReference>
<evidence type="ECO:0000256" key="8">
    <source>
        <dbReference type="SAM" id="Phobius"/>
    </source>
</evidence>
<keyword evidence="5 8" id="KW-0472">Membrane</keyword>
<feature type="domain" description="Integrin beta subunit VWA" evidence="9">
    <location>
        <begin position="2"/>
        <end position="97"/>
    </location>
</feature>
<dbReference type="EMBL" id="JWZT01004793">
    <property type="protein sequence ID" value="KII63047.1"/>
    <property type="molecule type" value="Genomic_DNA"/>
</dbReference>
<sequence length="179" mass="20279">MYVFKNLQSMTIDRELIKVHLLNDDTRPSDDAEAVLDAMIQVSECSDKIGWEQGNDVMRLMIVVTQSKSKLAGPGNIIAFYNPHDGKCKMGNSQVLKTMDWVLIENNSGLYTPSSIRGIALKKQHSGFDSYASRQSKTLSGKCVFDFLSYEKYLYNYIYLISIYLALLSAIGGYFRFKN</sequence>
<evidence type="ECO:0000256" key="7">
    <source>
        <dbReference type="ARBA" id="ARBA00023180"/>
    </source>
</evidence>
<proteinExistence type="inferred from homology"/>
<evidence type="ECO:0000256" key="2">
    <source>
        <dbReference type="ARBA" id="ARBA00007449"/>
    </source>
</evidence>
<comment type="similarity">
    <text evidence="2">Belongs to the integrin beta chain family.</text>
</comment>
<evidence type="ECO:0000313" key="10">
    <source>
        <dbReference type="EMBL" id="KII63047.1"/>
    </source>
</evidence>
<dbReference type="GO" id="GO:0033627">
    <property type="term" value="P:cell adhesion mediated by integrin"/>
    <property type="evidence" value="ECO:0007669"/>
    <property type="project" value="TreeGrafter"/>
</dbReference>
<dbReference type="GO" id="GO:0007160">
    <property type="term" value="P:cell-matrix adhesion"/>
    <property type="evidence" value="ECO:0007669"/>
    <property type="project" value="TreeGrafter"/>
</dbReference>
<evidence type="ECO:0000256" key="4">
    <source>
        <dbReference type="ARBA" id="ARBA00023037"/>
    </source>
</evidence>
<dbReference type="GO" id="GO:0009986">
    <property type="term" value="C:cell surface"/>
    <property type="evidence" value="ECO:0007669"/>
    <property type="project" value="TreeGrafter"/>
</dbReference>
<dbReference type="Proteomes" id="UP000031668">
    <property type="component" value="Unassembled WGS sequence"/>
</dbReference>
<keyword evidence="4 10" id="KW-0401">Integrin</keyword>
<evidence type="ECO:0000256" key="5">
    <source>
        <dbReference type="ARBA" id="ARBA00023136"/>
    </source>
</evidence>
<keyword evidence="8" id="KW-1133">Transmembrane helix</keyword>
<comment type="caution">
    <text evidence="10">The sequence shown here is derived from an EMBL/GenBank/DDBJ whole genome shotgun (WGS) entry which is preliminary data.</text>
</comment>
<dbReference type="InterPro" id="IPR036465">
    <property type="entry name" value="vWFA_dom_sf"/>
</dbReference>
<dbReference type="Pfam" id="PF00362">
    <property type="entry name" value="Integrin_beta"/>
    <property type="match status" value="1"/>
</dbReference>
<evidence type="ECO:0000256" key="6">
    <source>
        <dbReference type="ARBA" id="ARBA00023157"/>
    </source>
</evidence>
<keyword evidence="3 8" id="KW-0812">Transmembrane</keyword>
<dbReference type="GO" id="GO:0098609">
    <property type="term" value="P:cell-cell adhesion"/>
    <property type="evidence" value="ECO:0007669"/>
    <property type="project" value="TreeGrafter"/>
</dbReference>
<dbReference type="GO" id="GO:0005925">
    <property type="term" value="C:focal adhesion"/>
    <property type="evidence" value="ECO:0007669"/>
    <property type="project" value="TreeGrafter"/>
</dbReference>
<evidence type="ECO:0000313" key="11">
    <source>
        <dbReference type="Proteomes" id="UP000031668"/>
    </source>
</evidence>
<reference evidence="10 11" key="1">
    <citation type="journal article" date="2014" name="Genome Biol. Evol.">
        <title>The genome of the myxosporean Thelohanellus kitauei shows adaptations to nutrient acquisition within its fish host.</title>
        <authorList>
            <person name="Yang Y."/>
            <person name="Xiong J."/>
            <person name="Zhou Z."/>
            <person name="Huo F."/>
            <person name="Miao W."/>
            <person name="Ran C."/>
            <person name="Liu Y."/>
            <person name="Zhang J."/>
            <person name="Feng J."/>
            <person name="Wang M."/>
            <person name="Wang M."/>
            <person name="Wang L."/>
            <person name="Yao B."/>
        </authorList>
    </citation>
    <scope>NUCLEOTIDE SEQUENCE [LARGE SCALE GENOMIC DNA]</scope>
    <source>
        <strain evidence="10">Wuqing</strain>
    </source>
</reference>
<protein>
    <submittedName>
        <fullName evidence="10">Integrin beta-3</fullName>
    </submittedName>
</protein>
<keyword evidence="7" id="KW-0325">Glycoprotein</keyword>
<accession>A0A0C2J1T0</accession>
<evidence type="ECO:0000259" key="9">
    <source>
        <dbReference type="Pfam" id="PF00362"/>
    </source>
</evidence>
<dbReference type="InterPro" id="IPR002369">
    <property type="entry name" value="Integrin_bsu_VWA"/>
</dbReference>
<gene>
    <name evidence="10" type="ORF">RF11_09661</name>
</gene>
<organism evidence="10 11">
    <name type="scientific">Thelohanellus kitauei</name>
    <name type="common">Myxosporean</name>
    <dbReference type="NCBI Taxonomy" id="669202"/>
    <lineage>
        <taxon>Eukaryota</taxon>
        <taxon>Metazoa</taxon>
        <taxon>Cnidaria</taxon>
        <taxon>Myxozoa</taxon>
        <taxon>Myxosporea</taxon>
        <taxon>Bivalvulida</taxon>
        <taxon>Platysporina</taxon>
        <taxon>Myxobolidae</taxon>
        <taxon>Thelohanellus</taxon>
    </lineage>
</organism>